<keyword evidence="1" id="KW-0812">Transmembrane</keyword>
<comment type="caution">
    <text evidence="2">The sequence shown here is derived from an EMBL/GenBank/DDBJ whole genome shotgun (WGS) entry which is preliminary data.</text>
</comment>
<name>A0A1J4KS42_9EUKA</name>
<dbReference type="GeneID" id="94833188"/>
<dbReference type="Proteomes" id="UP000179807">
    <property type="component" value="Unassembled WGS sequence"/>
</dbReference>
<dbReference type="RefSeq" id="XP_068367219.1">
    <property type="nucleotide sequence ID" value="XM_068498484.1"/>
</dbReference>
<feature type="transmembrane region" description="Helical" evidence="1">
    <location>
        <begin position="34"/>
        <end position="60"/>
    </location>
</feature>
<sequence length="153" mass="17810">MVNESDEVQVEERAVDVKERNTCMQNSRRMSYFVLIYISFSFSIAMAVLNTVNLLFVYTYEVPPPFPSGWNLWFNVIFIIAFYLLLYAFVYARSYKNRGYNLNKASGFDNGTRDNCPLITVNVAFITFILSFALHVYTGFFILNYQPADYLTD</sequence>
<dbReference type="VEuPathDB" id="TrichDB:TRFO_15614"/>
<proteinExistence type="predicted"/>
<keyword evidence="1" id="KW-1133">Transmembrane helix</keyword>
<evidence type="ECO:0000313" key="3">
    <source>
        <dbReference type="Proteomes" id="UP000179807"/>
    </source>
</evidence>
<evidence type="ECO:0000313" key="2">
    <source>
        <dbReference type="EMBL" id="OHT14083.1"/>
    </source>
</evidence>
<reference evidence="2" key="1">
    <citation type="submission" date="2016-10" db="EMBL/GenBank/DDBJ databases">
        <authorList>
            <person name="Benchimol M."/>
            <person name="Almeida L.G."/>
            <person name="Vasconcelos A.T."/>
            <person name="Perreira-Neves A."/>
            <person name="Rosa I.A."/>
            <person name="Tasca T."/>
            <person name="Bogo M.R."/>
            <person name="de Souza W."/>
        </authorList>
    </citation>
    <scope>NUCLEOTIDE SEQUENCE [LARGE SCALE GENOMIC DNA]</scope>
    <source>
        <strain evidence="2">K</strain>
    </source>
</reference>
<accession>A0A1J4KS42</accession>
<feature type="transmembrane region" description="Helical" evidence="1">
    <location>
        <begin position="123"/>
        <end position="143"/>
    </location>
</feature>
<gene>
    <name evidence="2" type="ORF">TRFO_15614</name>
</gene>
<protein>
    <submittedName>
        <fullName evidence="2">Uncharacterized protein</fullName>
    </submittedName>
</protein>
<keyword evidence="1" id="KW-0472">Membrane</keyword>
<keyword evidence="3" id="KW-1185">Reference proteome</keyword>
<feature type="transmembrane region" description="Helical" evidence="1">
    <location>
        <begin position="72"/>
        <end position="92"/>
    </location>
</feature>
<organism evidence="2 3">
    <name type="scientific">Tritrichomonas foetus</name>
    <dbReference type="NCBI Taxonomy" id="1144522"/>
    <lineage>
        <taxon>Eukaryota</taxon>
        <taxon>Metamonada</taxon>
        <taxon>Parabasalia</taxon>
        <taxon>Tritrichomonadida</taxon>
        <taxon>Tritrichomonadidae</taxon>
        <taxon>Tritrichomonas</taxon>
    </lineage>
</organism>
<dbReference type="EMBL" id="MLAK01000422">
    <property type="protein sequence ID" value="OHT14083.1"/>
    <property type="molecule type" value="Genomic_DNA"/>
</dbReference>
<evidence type="ECO:0000256" key="1">
    <source>
        <dbReference type="SAM" id="Phobius"/>
    </source>
</evidence>
<dbReference type="AlphaFoldDB" id="A0A1J4KS42"/>